<proteinExistence type="predicted"/>
<sequence length="72" mass="7824">MSCPSIVSKIFIISLIDPLIVHFLCFSDSSIKLFFSSNFCENSSSAKQLKSIVGEDSKAMGSSPFIVGKFVI</sequence>
<organism evidence="1">
    <name type="scientific">Iridovirus sp</name>
    <dbReference type="NCBI Taxonomy" id="135728"/>
    <lineage>
        <taxon>Viruses</taxon>
        <taxon>Varidnaviria</taxon>
        <taxon>Bamfordvirae</taxon>
        <taxon>Nucleocytoviricota</taxon>
        <taxon>Megaviricetes</taxon>
        <taxon>Pimascovirales</taxon>
        <taxon>Pimascovirales incertae sedis</taxon>
        <taxon>Iridoviridae</taxon>
        <taxon>Betairidovirinae</taxon>
        <taxon>Iridovirus</taxon>
    </lineage>
</organism>
<protein>
    <submittedName>
        <fullName evidence="1">Uncharacterized protein</fullName>
    </submittedName>
</protein>
<reference evidence="1" key="1">
    <citation type="submission" date="2024-05" db="EMBL/GenBank/DDBJ databases">
        <title>Complete genomes of an iridovirus, and two densoviruses identified in lab reared social spiders in California, USA.</title>
        <authorList>
            <person name="Millerwise S."/>
            <person name="Lund M.C."/>
            <person name="Schmidlin K."/>
            <person name="Kraberger S."/>
            <person name="Harrison J."/>
            <person name="Cease A."/>
            <person name="Pinter-Wollman N."/>
            <person name="Varsani A."/>
        </authorList>
    </citation>
    <scope>NUCLEOTIDE SEQUENCE</scope>
    <source>
        <strain evidence="1">SocP20</strain>
    </source>
</reference>
<evidence type="ECO:0000313" key="1">
    <source>
        <dbReference type="EMBL" id="XBY85643.1"/>
    </source>
</evidence>
<name>A0AAU7YEK8_9VIRU</name>
<dbReference type="EMBL" id="PP847201">
    <property type="protein sequence ID" value="XBY85643.1"/>
    <property type="molecule type" value="Genomic_DNA"/>
</dbReference>
<accession>A0AAU7YEK8</accession>